<organism evidence="1 2">
    <name type="scientific">Anguilla anguilla</name>
    <name type="common">European freshwater eel</name>
    <name type="synonym">Muraena anguilla</name>
    <dbReference type="NCBI Taxonomy" id="7936"/>
    <lineage>
        <taxon>Eukaryota</taxon>
        <taxon>Metazoa</taxon>
        <taxon>Chordata</taxon>
        <taxon>Craniata</taxon>
        <taxon>Vertebrata</taxon>
        <taxon>Euteleostomi</taxon>
        <taxon>Actinopterygii</taxon>
        <taxon>Neopterygii</taxon>
        <taxon>Teleostei</taxon>
        <taxon>Anguilliformes</taxon>
        <taxon>Anguillidae</taxon>
        <taxon>Anguilla</taxon>
    </lineage>
</organism>
<proteinExistence type="predicted"/>
<name>A0A9D3RLY4_ANGAN</name>
<protein>
    <submittedName>
        <fullName evidence="1">Uncharacterized protein</fullName>
    </submittedName>
</protein>
<gene>
    <name evidence="1" type="ORF">ANANG_G00268490</name>
</gene>
<reference evidence="1" key="1">
    <citation type="submission" date="2021-01" db="EMBL/GenBank/DDBJ databases">
        <title>A chromosome-scale assembly of European eel, Anguilla anguilla.</title>
        <authorList>
            <person name="Henkel C."/>
            <person name="Jong-Raadsen S.A."/>
            <person name="Dufour S."/>
            <person name="Weltzien F.-A."/>
            <person name="Palstra A.P."/>
            <person name="Pelster B."/>
            <person name="Spaink H.P."/>
            <person name="Van Den Thillart G.E."/>
            <person name="Jansen H."/>
            <person name="Zahm M."/>
            <person name="Klopp C."/>
            <person name="Cedric C."/>
            <person name="Louis A."/>
            <person name="Berthelot C."/>
            <person name="Parey E."/>
            <person name="Roest Crollius H."/>
            <person name="Montfort J."/>
            <person name="Robinson-Rechavi M."/>
            <person name="Bucao C."/>
            <person name="Bouchez O."/>
            <person name="Gislard M."/>
            <person name="Lluch J."/>
            <person name="Milhes M."/>
            <person name="Lampietro C."/>
            <person name="Lopez Roques C."/>
            <person name="Donnadieu C."/>
            <person name="Braasch I."/>
            <person name="Desvignes T."/>
            <person name="Postlethwait J."/>
            <person name="Bobe J."/>
            <person name="Guiguen Y."/>
            <person name="Dirks R."/>
        </authorList>
    </citation>
    <scope>NUCLEOTIDE SEQUENCE</scope>
    <source>
        <strain evidence="1">Tag_6206</strain>
        <tissue evidence="1">Liver</tissue>
    </source>
</reference>
<evidence type="ECO:0000313" key="2">
    <source>
        <dbReference type="Proteomes" id="UP001044222"/>
    </source>
</evidence>
<evidence type="ECO:0000313" key="1">
    <source>
        <dbReference type="EMBL" id="KAG5835095.1"/>
    </source>
</evidence>
<dbReference type="Proteomes" id="UP001044222">
    <property type="component" value="Chromosome 15"/>
</dbReference>
<keyword evidence="2" id="KW-1185">Reference proteome</keyword>
<comment type="caution">
    <text evidence="1">The sequence shown here is derived from an EMBL/GenBank/DDBJ whole genome shotgun (WGS) entry which is preliminary data.</text>
</comment>
<sequence length="142" mass="15272">ASRCCCGQAISSFISCDTWAKPAERLALYLTDCSVKGAEALRFMAGPRNRRITVVNSERDSQVGIDSAPAWVQGSSCSSDGETDVCTRETWVIKFGSRLGGAESDTGGWGALMKILHDSPPFSLHFGAQSYSPHCSHLFTCC</sequence>
<accession>A0A9D3RLY4</accession>
<dbReference type="AlphaFoldDB" id="A0A9D3RLY4"/>
<dbReference type="EMBL" id="JAFIRN010000015">
    <property type="protein sequence ID" value="KAG5835095.1"/>
    <property type="molecule type" value="Genomic_DNA"/>
</dbReference>
<feature type="non-terminal residue" evidence="1">
    <location>
        <position position="1"/>
    </location>
</feature>